<dbReference type="OrthoDB" id="7869508at2"/>
<keyword evidence="2" id="KW-1185">Reference proteome</keyword>
<dbReference type="EMBL" id="JAME01000002">
    <property type="protein sequence ID" value="ETX30728.1"/>
    <property type="molecule type" value="Genomic_DNA"/>
</dbReference>
<dbReference type="NCBIfam" id="NF033773">
    <property type="entry name" value="tellur_TrgA"/>
    <property type="match status" value="1"/>
</dbReference>
<evidence type="ECO:0000313" key="1">
    <source>
        <dbReference type="EMBL" id="ETX30728.1"/>
    </source>
</evidence>
<gene>
    <name evidence="1" type="ORF">RISW2_07940</name>
</gene>
<comment type="caution">
    <text evidence="1">The sequence shown here is derived from an EMBL/GenBank/DDBJ whole genome shotgun (WGS) entry which is preliminary data.</text>
</comment>
<evidence type="ECO:0000313" key="2">
    <source>
        <dbReference type="Proteomes" id="UP000023430"/>
    </source>
</evidence>
<proteinExistence type="predicted"/>
<dbReference type="Proteomes" id="UP000023430">
    <property type="component" value="Unassembled WGS sequence"/>
</dbReference>
<organism evidence="1 2">
    <name type="scientific">Roseivivax isoporae LMG 25204</name>
    <dbReference type="NCBI Taxonomy" id="1449351"/>
    <lineage>
        <taxon>Bacteria</taxon>
        <taxon>Pseudomonadati</taxon>
        <taxon>Pseudomonadota</taxon>
        <taxon>Alphaproteobacteria</taxon>
        <taxon>Rhodobacterales</taxon>
        <taxon>Roseobacteraceae</taxon>
        <taxon>Roseivivax</taxon>
    </lineage>
</organism>
<dbReference type="RefSeq" id="WP_043765774.1">
    <property type="nucleotide sequence ID" value="NZ_JAME01000002.1"/>
</dbReference>
<name>X7FD92_9RHOB</name>
<sequence>MPTAAKLVAALSLAALGYLASEMVKTLMTERTAFGSFSLLNAGLGFLCGWIVIGSRAGRGMAAAVSNGLTGVVALVFWALFIQSVAEMVRLSLARRYDSPVEAFAAIFEIMVSYGTVLLNGSLIVLLLVGALVCGLLAEIGARRWR</sequence>
<dbReference type="STRING" id="1449351.RISW2_07940"/>
<accession>X7FD92</accession>
<reference evidence="1 2" key="1">
    <citation type="submission" date="2014-01" db="EMBL/GenBank/DDBJ databases">
        <title>Roseivivax isoporae LMG 25204 Genome Sequencing.</title>
        <authorList>
            <person name="Lai Q."/>
            <person name="Li G."/>
            <person name="Shao Z."/>
        </authorList>
    </citation>
    <scope>NUCLEOTIDE SEQUENCE [LARGE SCALE GENOMIC DNA]</scope>
    <source>
        <strain evidence="1 2">LMG 25204</strain>
    </source>
</reference>
<dbReference type="InterPro" id="IPR047784">
    <property type="entry name" value="TrgA"/>
</dbReference>
<dbReference type="eggNOG" id="ENOG5032RSE">
    <property type="taxonomic scope" value="Bacteria"/>
</dbReference>
<dbReference type="AlphaFoldDB" id="X7FD92"/>
<protein>
    <submittedName>
        <fullName evidence="1">Tellurium resistance protein</fullName>
    </submittedName>
</protein>